<keyword evidence="3" id="KW-1185">Reference proteome</keyword>
<reference evidence="3" key="1">
    <citation type="journal article" date="2019" name="Int. J. Syst. Evol. Microbiol.">
        <title>The Global Catalogue of Microorganisms (GCM) 10K type strain sequencing project: providing services to taxonomists for standard genome sequencing and annotation.</title>
        <authorList>
            <consortium name="The Broad Institute Genomics Platform"/>
            <consortium name="The Broad Institute Genome Sequencing Center for Infectious Disease"/>
            <person name="Wu L."/>
            <person name="Ma J."/>
        </authorList>
    </citation>
    <scope>NUCLEOTIDE SEQUENCE [LARGE SCALE GENOMIC DNA]</scope>
    <source>
        <strain evidence="3">JCM 18287</strain>
    </source>
</reference>
<evidence type="ECO:0000313" key="3">
    <source>
        <dbReference type="Proteomes" id="UP001501692"/>
    </source>
</evidence>
<dbReference type="Proteomes" id="UP001501692">
    <property type="component" value="Unassembled WGS sequence"/>
</dbReference>
<dbReference type="EMBL" id="BAABJK010000004">
    <property type="protein sequence ID" value="GAA4965238.1"/>
    <property type="molecule type" value="Genomic_DNA"/>
</dbReference>
<dbReference type="InterPro" id="IPR010496">
    <property type="entry name" value="AL/BT2_dom"/>
</dbReference>
<accession>A0ABP9HA41</accession>
<comment type="caution">
    <text evidence="2">The sequence shown here is derived from an EMBL/GenBank/DDBJ whole genome shotgun (WGS) entry which is preliminary data.</text>
</comment>
<name>A0ABP9HA41_9FLAO</name>
<dbReference type="Gene3D" id="2.60.120.560">
    <property type="entry name" value="Exo-inulinase, domain 1"/>
    <property type="match status" value="1"/>
</dbReference>
<evidence type="ECO:0000313" key="2">
    <source>
        <dbReference type="EMBL" id="GAA4965238.1"/>
    </source>
</evidence>
<organism evidence="2 3">
    <name type="scientific">Algibacter aquimarinus</name>
    <dbReference type="NCBI Taxonomy" id="1136748"/>
    <lineage>
        <taxon>Bacteria</taxon>
        <taxon>Pseudomonadati</taxon>
        <taxon>Bacteroidota</taxon>
        <taxon>Flavobacteriia</taxon>
        <taxon>Flavobacteriales</taxon>
        <taxon>Flavobacteriaceae</taxon>
        <taxon>Algibacter</taxon>
    </lineage>
</organism>
<evidence type="ECO:0000259" key="1">
    <source>
        <dbReference type="Pfam" id="PF06439"/>
    </source>
</evidence>
<dbReference type="Pfam" id="PF06439">
    <property type="entry name" value="3keto-disac_hyd"/>
    <property type="match status" value="1"/>
</dbReference>
<feature type="domain" description="3-keto-alpha-glucoside-1,2-lyase/3-keto-2-hydroxy-glucal hydratase" evidence="1">
    <location>
        <begin position="48"/>
        <end position="275"/>
    </location>
</feature>
<sequence length="279" mass="32109">MAELGLNKTNKFFMKNFSNLVLIILLVFLVGCNKKPEKKEIIKVSENWESLFNGKDLTGWTPKIKGHAFGDNYNNTFLVEDGVMKVSYKAYDSFNNAFGHIFYKNPYSNYRFRMVYRFTGEQILGGRPWALRNSGIMIHCEDPKNMGINQNFPVSIEVQLLGGNGLDKRSTGNLCTPGTHVKYNDSLVTEHIIQSSSRTYHGEQWVNVEIEVRNDSIIKHFINGKEVLQYTKPHIGGKVDYNMEFWKSKENQPLKSGYISLQSESHPVEFKKIEILELH</sequence>
<proteinExistence type="predicted"/>
<protein>
    <submittedName>
        <fullName evidence="2">DUF1080 domain-containing protein</fullName>
    </submittedName>
</protein>
<gene>
    <name evidence="2" type="ORF">GCM10023315_12680</name>
</gene>